<evidence type="ECO:0000313" key="5">
    <source>
        <dbReference type="EMBL" id="QJD88015.1"/>
    </source>
</evidence>
<comment type="catalytic activity">
    <reaction evidence="3">
        <text>3',5'-cyclic UMP + H2O = UMP + H(+)</text>
        <dbReference type="Rhea" id="RHEA:70575"/>
        <dbReference type="ChEBI" id="CHEBI:15377"/>
        <dbReference type="ChEBI" id="CHEBI:15378"/>
        <dbReference type="ChEBI" id="CHEBI:57865"/>
        <dbReference type="ChEBI" id="CHEBI:184387"/>
    </reaction>
    <physiologicalReaction direction="left-to-right" evidence="3">
        <dbReference type="Rhea" id="RHEA:70576"/>
    </physiologicalReaction>
</comment>
<dbReference type="SMART" id="SM00849">
    <property type="entry name" value="Lactamase_B"/>
    <property type="match status" value="1"/>
</dbReference>
<dbReference type="CDD" id="cd07721">
    <property type="entry name" value="yflN-like_MBL-fold"/>
    <property type="match status" value="1"/>
</dbReference>
<reference evidence="5 6" key="1">
    <citation type="submission" date="2020-04" db="EMBL/GenBank/DDBJ databases">
        <title>Genome sequencing of novel species.</title>
        <authorList>
            <person name="Heo J."/>
            <person name="Kim S.-J."/>
            <person name="Kim J.-S."/>
            <person name="Hong S.-B."/>
            <person name="Kwon S.-W."/>
        </authorList>
    </citation>
    <scope>NUCLEOTIDE SEQUENCE [LARGE SCALE GENOMIC DNA]</scope>
    <source>
        <strain evidence="5 6">MFER-1</strain>
    </source>
</reference>
<evidence type="ECO:0000259" key="4">
    <source>
        <dbReference type="SMART" id="SM00849"/>
    </source>
</evidence>
<dbReference type="Proteomes" id="UP000502248">
    <property type="component" value="Chromosome"/>
</dbReference>
<dbReference type="GO" id="GO:0016787">
    <property type="term" value="F:hydrolase activity"/>
    <property type="evidence" value="ECO:0007669"/>
    <property type="project" value="UniProtKB-KW"/>
</dbReference>
<dbReference type="InterPro" id="IPR050855">
    <property type="entry name" value="NDM-1-like"/>
</dbReference>
<gene>
    <name evidence="5" type="ORF">HH215_06370</name>
</gene>
<dbReference type="InterPro" id="IPR001279">
    <property type="entry name" value="Metallo-B-lactamas"/>
</dbReference>
<protein>
    <submittedName>
        <fullName evidence="5">MBL fold metallo-hydrolase</fullName>
    </submittedName>
</protein>
<evidence type="ECO:0000256" key="2">
    <source>
        <dbReference type="ARBA" id="ARBA00034301"/>
    </source>
</evidence>
<proteinExistence type="predicted"/>
<comment type="function">
    <text evidence="2">Counteracts the endogenous Pycsar antiviral defense system. Phosphodiesterase that enables metal-dependent hydrolysis of host cyclic nucleotide Pycsar defense signals such as cCMP and cUMP.</text>
</comment>
<name>A0A7Z2VRW1_9BACL</name>
<dbReference type="Gene3D" id="3.60.15.10">
    <property type="entry name" value="Ribonuclease Z/Hydroxyacylglutathione hydrolase-like"/>
    <property type="match status" value="1"/>
</dbReference>
<evidence type="ECO:0000256" key="1">
    <source>
        <dbReference type="ARBA" id="ARBA00034221"/>
    </source>
</evidence>
<evidence type="ECO:0000313" key="6">
    <source>
        <dbReference type="Proteomes" id="UP000502248"/>
    </source>
</evidence>
<sequence length="225" mass="24725">MPNKQEVIPLLLKMDAGGTPFPVHAAVIWDGEEATLVDTGIPGQHELIRSALEEQGIPFERVTRILITHQDRDHIGSLPELVSGGDRIEVLCHEVCKPYLEGKAPLIKSGMLATPVSVTRTFQDGDTLPIAGGLRVVYTPGHTPDHTSFYHEPSRTLISGDALTAQDGNLMPFNPSFTPNKEEAVRSIEKLLDFDIDTVITYHGGVCSGNIRERLMEIVRTTPRE</sequence>
<dbReference type="InterPro" id="IPR036866">
    <property type="entry name" value="RibonucZ/Hydroxyglut_hydro"/>
</dbReference>
<accession>A0A7Z2VRW1</accession>
<dbReference type="PANTHER" id="PTHR42951">
    <property type="entry name" value="METALLO-BETA-LACTAMASE DOMAIN-CONTAINING"/>
    <property type="match status" value="1"/>
</dbReference>
<organism evidence="5 6">
    <name type="scientific">Cohnella herbarum</name>
    <dbReference type="NCBI Taxonomy" id="2728023"/>
    <lineage>
        <taxon>Bacteria</taxon>
        <taxon>Bacillati</taxon>
        <taxon>Bacillota</taxon>
        <taxon>Bacilli</taxon>
        <taxon>Bacillales</taxon>
        <taxon>Paenibacillaceae</taxon>
        <taxon>Cohnella</taxon>
    </lineage>
</organism>
<dbReference type="PANTHER" id="PTHR42951:SF15">
    <property type="entry name" value="METALLO-BETA-LACTAMASE SUPERFAMILY PROTEIN"/>
    <property type="match status" value="1"/>
</dbReference>
<dbReference type="EMBL" id="CP051680">
    <property type="protein sequence ID" value="QJD88015.1"/>
    <property type="molecule type" value="Genomic_DNA"/>
</dbReference>
<dbReference type="SUPFAM" id="SSF56281">
    <property type="entry name" value="Metallo-hydrolase/oxidoreductase"/>
    <property type="match status" value="1"/>
</dbReference>
<feature type="domain" description="Metallo-beta-lactamase" evidence="4">
    <location>
        <begin position="22"/>
        <end position="203"/>
    </location>
</feature>
<evidence type="ECO:0000256" key="3">
    <source>
        <dbReference type="ARBA" id="ARBA00048505"/>
    </source>
</evidence>
<keyword evidence="6" id="KW-1185">Reference proteome</keyword>
<comment type="catalytic activity">
    <reaction evidence="1">
        <text>3',5'-cyclic CMP + H2O = CMP + H(+)</text>
        <dbReference type="Rhea" id="RHEA:72675"/>
        <dbReference type="ChEBI" id="CHEBI:15377"/>
        <dbReference type="ChEBI" id="CHEBI:15378"/>
        <dbReference type="ChEBI" id="CHEBI:58003"/>
        <dbReference type="ChEBI" id="CHEBI:60377"/>
    </reaction>
    <physiologicalReaction direction="left-to-right" evidence="1">
        <dbReference type="Rhea" id="RHEA:72676"/>
    </physiologicalReaction>
</comment>
<keyword evidence="5" id="KW-0378">Hydrolase</keyword>
<dbReference type="Pfam" id="PF00753">
    <property type="entry name" value="Lactamase_B"/>
    <property type="match status" value="1"/>
</dbReference>
<dbReference type="AlphaFoldDB" id="A0A7Z2VRW1"/>
<dbReference type="KEGG" id="cheb:HH215_06370"/>